<dbReference type="PANTHER" id="PTHR15688:SF1">
    <property type="entry name" value="KINETOCHORE-ASSOCIATED PROTEIN 1"/>
    <property type="match status" value="1"/>
</dbReference>
<dbReference type="Proteomes" id="UP001221898">
    <property type="component" value="Unassembled WGS sequence"/>
</dbReference>
<dbReference type="InterPro" id="IPR052802">
    <property type="entry name" value="KNTC1"/>
</dbReference>
<organism evidence="1 2">
    <name type="scientific">Aldrovandia affinis</name>
    <dbReference type="NCBI Taxonomy" id="143900"/>
    <lineage>
        <taxon>Eukaryota</taxon>
        <taxon>Metazoa</taxon>
        <taxon>Chordata</taxon>
        <taxon>Craniata</taxon>
        <taxon>Vertebrata</taxon>
        <taxon>Euteleostomi</taxon>
        <taxon>Actinopterygii</taxon>
        <taxon>Neopterygii</taxon>
        <taxon>Teleostei</taxon>
        <taxon>Notacanthiformes</taxon>
        <taxon>Halosauridae</taxon>
        <taxon>Aldrovandia</taxon>
    </lineage>
</organism>
<dbReference type="AlphaFoldDB" id="A0AAD7RV21"/>
<gene>
    <name evidence="1" type="ORF">AAFF_G00099350</name>
</gene>
<sequence length="210" mass="23657">MRCTLSTTPPDFDRLQRDHLIRHDLLLDCVELCKSTRAAVDVYRQCQIDDYSFTAKDSSLEADRDPYTEWSFQDIFNEDGIVLDPVSVLPVQYEITTALLPSSSGMDFLKPLLGPVTVMLQSLQECSQLELALRLLVNSFSSGLQHVTSNNMDLALSSQLHDCSHLLRDRECVHEFGKTTLAAIKAVAITLPQKSVPVRWHGDGENDRYD</sequence>
<keyword evidence="2" id="KW-1185">Reference proteome</keyword>
<dbReference type="GO" id="GO:0031267">
    <property type="term" value="F:small GTPase binding"/>
    <property type="evidence" value="ECO:0007669"/>
    <property type="project" value="TreeGrafter"/>
</dbReference>
<dbReference type="GO" id="GO:1990423">
    <property type="term" value="C:RZZ complex"/>
    <property type="evidence" value="ECO:0007669"/>
    <property type="project" value="TreeGrafter"/>
</dbReference>
<dbReference type="EMBL" id="JAINUG010000165">
    <property type="protein sequence ID" value="KAJ8390803.1"/>
    <property type="molecule type" value="Genomic_DNA"/>
</dbReference>
<accession>A0AAD7RV21</accession>
<reference evidence="1" key="1">
    <citation type="journal article" date="2023" name="Science">
        <title>Genome structures resolve the early diversification of teleost fishes.</title>
        <authorList>
            <person name="Parey E."/>
            <person name="Louis A."/>
            <person name="Montfort J."/>
            <person name="Bouchez O."/>
            <person name="Roques C."/>
            <person name="Iampietro C."/>
            <person name="Lluch J."/>
            <person name="Castinel A."/>
            <person name="Donnadieu C."/>
            <person name="Desvignes T."/>
            <person name="Floi Bucao C."/>
            <person name="Jouanno E."/>
            <person name="Wen M."/>
            <person name="Mejri S."/>
            <person name="Dirks R."/>
            <person name="Jansen H."/>
            <person name="Henkel C."/>
            <person name="Chen W.J."/>
            <person name="Zahm M."/>
            <person name="Cabau C."/>
            <person name="Klopp C."/>
            <person name="Thompson A.W."/>
            <person name="Robinson-Rechavi M."/>
            <person name="Braasch I."/>
            <person name="Lecointre G."/>
            <person name="Bobe J."/>
            <person name="Postlethwait J.H."/>
            <person name="Berthelot C."/>
            <person name="Roest Crollius H."/>
            <person name="Guiguen Y."/>
        </authorList>
    </citation>
    <scope>NUCLEOTIDE SEQUENCE</scope>
    <source>
        <strain evidence="1">NC1722</strain>
    </source>
</reference>
<dbReference type="GO" id="GO:1903394">
    <property type="term" value="P:protein localization to kinetochore involved in kinetochore assembly"/>
    <property type="evidence" value="ECO:0007669"/>
    <property type="project" value="TreeGrafter"/>
</dbReference>
<evidence type="ECO:0000313" key="1">
    <source>
        <dbReference type="EMBL" id="KAJ8390803.1"/>
    </source>
</evidence>
<name>A0AAD7RV21_9TELE</name>
<dbReference type="GO" id="GO:0005737">
    <property type="term" value="C:cytoplasm"/>
    <property type="evidence" value="ECO:0007669"/>
    <property type="project" value="TreeGrafter"/>
</dbReference>
<dbReference type="GO" id="GO:0005828">
    <property type="term" value="C:kinetochore microtubule"/>
    <property type="evidence" value="ECO:0007669"/>
    <property type="project" value="TreeGrafter"/>
</dbReference>
<evidence type="ECO:0000313" key="2">
    <source>
        <dbReference type="Proteomes" id="UP001221898"/>
    </source>
</evidence>
<protein>
    <submittedName>
        <fullName evidence="1">Uncharacterized protein</fullName>
    </submittedName>
</protein>
<comment type="caution">
    <text evidence="1">The sequence shown here is derived from an EMBL/GenBank/DDBJ whole genome shotgun (WGS) entry which is preliminary data.</text>
</comment>
<dbReference type="PANTHER" id="PTHR15688">
    <property type="entry name" value="KINETOCHORE-ASSOCIATED PROTEIN 1"/>
    <property type="match status" value="1"/>
</dbReference>
<dbReference type="GO" id="GO:0007094">
    <property type="term" value="P:mitotic spindle assembly checkpoint signaling"/>
    <property type="evidence" value="ECO:0007669"/>
    <property type="project" value="TreeGrafter"/>
</dbReference>
<dbReference type="GO" id="GO:0000070">
    <property type="term" value="P:mitotic sister chromatid segregation"/>
    <property type="evidence" value="ECO:0007669"/>
    <property type="project" value="TreeGrafter"/>
</dbReference>
<proteinExistence type="predicted"/>